<reference evidence="1 2" key="1">
    <citation type="submission" date="2015-03" db="EMBL/GenBank/DDBJ databases">
        <authorList>
            <person name="Abdul Halim M."/>
        </authorList>
    </citation>
    <scope>NUCLEOTIDE SEQUENCE [LARGE SCALE GENOMIC DNA]</scope>
    <source>
        <strain evidence="1 2">ATCC 35681</strain>
    </source>
</reference>
<dbReference type="Pfam" id="PF14398">
    <property type="entry name" value="ATPgrasp_YheCD"/>
    <property type="match status" value="1"/>
</dbReference>
<name>A0A0F7F9J2_PAEDU</name>
<reference evidence="1 2" key="2">
    <citation type="journal article" date="2016" name="Genome Announc.">
        <title>Genome Sequence of a Gram-Positive Diazotroph, Paenibacillus durus Type Strain ATCC 35681.</title>
        <authorList>
            <person name="Halim M.A."/>
            <person name="Rahman A.Y."/>
            <person name="Sim K.S."/>
            <person name="Yam H.C."/>
            <person name="Rahim A.A."/>
            <person name="Ghazali A.H."/>
            <person name="Najimudin N."/>
        </authorList>
    </citation>
    <scope>NUCLEOTIDE SEQUENCE [LARGE SCALE GENOMIC DNA]</scope>
    <source>
        <strain evidence="1 2">ATCC 35681</strain>
    </source>
</reference>
<gene>
    <name evidence="1" type="ORF">VK70_11115</name>
</gene>
<dbReference type="OrthoDB" id="7869153at2"/>
<evidence type="ECO:0008006" key="3">
    <source>
        <dbReference type="Google" id="ProtNLM"/>
    </source>
</evidence>
<dbReference type="RefSeq" id="WP_025699532.1">
    <property type="nucleotide sequence ID" value="NZ_ASQQ01000684.1"/>
</dbReference>
<evidence type="ECO:0000313" key="1">
    <source>
        <dbReference type="EMBL" id="AKG35039.1"/>
    </source>
</evidence>
<organism evidence="1 2">
    <name type="scientific">Paenibacillus durus ATCC 35681</name>
    <dbReference type="NCBI Taxonomy" id="1333534"/>
    <lineage>
        <taxon>Bacteria</taxon>
        <taxon>Bacillati</taxon>
        <taxon>Bacillota</taxon>
        <taxon>Bacilli</taxon>
        <taxon>Bacillales</taxon>
        <taxon>Paenibacillaceae</taxon>
        <taxon>Paenibacillus</taxon>
    </lineage>
</organism>
<dbReference type="AlphaFoldDB" id="A0A0F7F9J2"/>
<dbReference type="PATRIC" id="fig|1333534.5.peg.2457"/>
<protein>
    <recommendedName>
        <fullName evidence="3">ATP-grasp domain-containing protein</fullName>
    </recommendedName>
</protein>
<dbReference type="InterPro" id="IPR026838">
    <property type="entry name" value="YheC/D"/>
</dbReference>
<proteinExistence type="predicted"/>
<accession>A0A0F7F9J2</accession>
<dbReference type="Proteomes" id="UP000034189">
    <property type="component" value="Chromosome"/>
</dbReference>
<dbReference type="SUPFAM" id="SSF56059">
    <property type="entry name" value="Glutathione synthetase ATP-binding domain-like"/>
    <property type="match status" value="1"/>
</dbReference>
<dbReference type="HOGENOM" id="CLU_044334_2_1_9"/>
<evidence type="ECO:0000313" key="2">
    <source>
        <dbReference type="Proteomes" id="UP000034189"/>
    </source>
</evidence>
<sequence length="247" mass="28512">MPLPNSKNKFLKYRFMNSSPYLRPYMPETRWMTALSFQQMLTKYKKVIVKPVGGSRGQGVFQVSALGNHLYEVHIENRKYKVRGKRQAFALIKRQVGARGYMVQRCISRADINGRPFDMRVIVQRKTNSPDWVVTAKVAKVAGSGYIVSNIERSKGTILPVGTALRHSSLKGHSPHLLQKNLDRVALRSTFKLKELFPEHRIYGFDLALDRHGRVWIIEGNLFPSRSHFRKLEDKTMLRRINAYKLG</sequence>
<dbReference type="Gene3D" id="3.30.470.20">
    <property type="entry name" value="ATP-grasp fold, B domain"/>
    <property type="match status" value="1"/>
</dbReference>
<dbReference type="EMBL" id="CP011114">
    <property type="protein sequence ID" value="AKG35039.1"/>
    <property type="molecule type" value="Genomic_DNA"/>
</dbReference>